<proteinExistence type="predicted"/>
<dbReference type="EMBL" id="MN740453">
    <property type="protein sequence ID" value="QHU27307.1"/>
    <property type="molecule type" value="Genomic_DNA"/>
</dbReference>
<keyword evidence="1" id="KW-1133">Transmembrane helix</keyword>
<evidence type="ECO:0000256" key="1">
    <source>
        <dbReference type="SAM" id="Phobius"/>
    </source>
</evidence>
<keyword evidence="1" id="KW-0812">Transmembrane</keyword>
<sequence>MNSCTDYSLIENEIANISRIIDNQQQYVGELSSQNINNAYQYEEYVKGQQLKLIRLIKQKINLENKLQSIHEERYKEFEKSNALTGVSDVMSLAFQYAHPIDKRTKKYAVNKNVRSHSPSRRNDDNNRDIVRVYKKDRFEMFLDFLTNNLKILKFICVIALIIIYLIYVFAYMFTKVAKVIG</sequence>
<name>A0A6C0LA52_9ZZZZ</name>
<accession>A0A6C0LA52</accession>
<evidence type="ECO:0000313" key="2">
    <source>
        <dbReference type="EMBL" id="QHU27307.1"/>
    </source>
</evidence>
<protein>
    <submittedName>
        <fullName evidence="2">Uncharacterized protein</fullName>
    </submittedName>
</protein>
<feature type="transmembrane region" description="Helical" evidence="1">
    <location>
        <begin position="152"/>
        <end position="174"/>
    </location>
</feature>
<reference evidence="2" key="1">
    <citation type="journal article" date="2020" name="Nature">
        <title>Giant virus diversity and host interactions through global metagenomics.</title>
        <authorList>
            <person name="Schulz F."/>
            <person name="Roux S."/>
            <person name="Paez-Espino D."/>
            <person name="Jungbluth S."/>
            <person name="Walsh D.A."/>
            <person name="Denef V.J."/>
            <person name="McMahon K.D."/>
            <person name="Konstantinidis K.T."/>
            <person name="Eloe-Fadrosh E.A."/>
            <person name="Kyrpides N.C."/>
            <person name="Woyke T."/>
        </authorList>
    </citation>
    <scope>NUCLEOTIDE SEQUENCE</scope>
    <source>
        <strain evidence="2">GVMAG-M-3300027763-16</strain>
    </source>
</reference>
<dbReference type="AlphaFoldDB" id="A0A6C0LA52"/>
<organism evidence="2">
    <name type="scientific">viral metagenome</name>
    <dbReference type="NCBI Taxonomy" id="1070528"/>
    <lineage>
        <taxon>unclassified sequences</taxon>
        <taxon>metagenomes</taxon>
        <taxon>organismal metagenomes</taxon>
    </lineage>
</organism>
<keyword evidence="1" id="KW-0472">Membrane</keyword>